<dbReference type="InterPro" id="IPR001680">
    <property type="entry name" value="WD40_rpt"/>
</dbReference>
<dbReference type="SMART" id="SM00320">
    <property type="entry name" value="WD40"/>
    <property type="match status" value="5"/>
</dbReference>
<gene>
    <name evidence="1" type="ORF">GCM10007036_41340</name>
</gene>
<comment type="caution">
    <text evidence="1">The sequence shown here is derived from an EMBL/GenBank/DDBJ whole genome shotgun (WGS) entry which is preliminary data.</text>
</comment>
<reference evidence="1" key="2">
    <citation type="submission" date="2020-09" db="EMBL/GenBank/DDBJ databases">
        <authorList>
            <person name="Sun Q."/>
            <person name="Zhou Y."/>
        </authorList>
    </citation>
    <scope>NUCLEOTIDE SEQUENCE</scope>
    <source>
        <strain evidence="1">CGMCC 1.12214</strain>
    </source>
</reference>
<dbReference type="PANTHER" id="PTHR19879">
    <property type="entry name" value="TRANSCRIPTION INITIATION FACTOR TFIID"/>
    <property type="match status" value="1"/>
</dbReference>
<evidence type="ECO:0000313" key="2">
    <source>
        <dbReference type="Proteomes" id="UP000603912"/>
    </source>
</evidence>
<sequence>MSSAPPTITSLTQFVVEHAAGDHVVGAAYLKQTPALALADGGVLLIQGEGAAQRVEAHPNAGILTAASDGAAFVTGGDDGRVVRTTPDGKTELVGDEKGRWIDALALSPSGAMAWSANKTVTARDDKGRLKTWTAPSTPQGLCFAPKGYRLAVSHYNGVSLWFPNTEAAPDRLEWKGSHLDVTWSADGRFVVSSMQENSLHGWRLPEKADMRMTGYPSKTRSLSWSHDGNWLATSGADAAIVWPFSSKEGPMGKPPRECGVRPAKVSRVAFHPGALVLAIGYEDGFILLVRLNDAAELLVRKGDPDNGAVTALAWDRRGTRLLFGTDGGAAGVLTLPA</sequence>
<dbReference type="PANTHER" id="PTHR19879:SF9">
    <property type="entry name" value="TRANSCRIPTION INITIATION FACTOR TFIID SUBUNIT 5"/>
    <property type="match status" value="1"/>
</dbReference>
<accession>A0A917IAE6</accession>
<dbReference type="SUPFAM" id="SSF101908">
    <property type="entry name" value="Putative isomerase YbhE"/>
    <property type="match status" value="1"/>
</dbReference>
<dbReference type="AlphaFoldDB" id="A0A917IAE6"/>
<dbReference type="EMBL" id="BMES01000002">
    <property type="protein sequence ID" value="GGH30623.1"/>
    <property type="molecule type" value="Genomic_DNA"/>
</dbReference>
<keyword evidence="2" id="KW-1185">Reference proteome</keyword>
<protein>
    <recommendedName>
        <fullName evidence="3">WD40 repeat domain-containing protein</fullName>
    </recommendedName>
</protein>
<reference evidence="1" key="1">
    <citation type="journal article" date="2014" name="Int. J. Syst. Evol. Microbiol.">
        <title>Complete genome sequence of Corynebacterium casei LMG S-19264T (=DSM 44701T), isolated from a smear-ripened cheese.</title>
        <authorList>
            <consortium name="US DOE Joint Genome Institute (JGI-PGF)"/>
            <person name="Walter F."/>
            <person name="Albersmeier A."/>
            <person name="Kalinowski J."/>
            <person name="Ruckert C."/>
        </authorList>
    </citation>
    <scope>NUCLEOTIDE SEQUENCE</scope>
    <source>
        <strain evidence="1">CGMCC 1.12214</strain>
    </source>
</reference>
<name>A0A917IAE6_9HYPH</name>
<evidence type="ECO:0008006" key="3">
    <source>
        <dbReference type="Google" id="ProtNLM"/>
    </source>
</evidence>
<dbReference type="RefSeq" id="WP_188519552.1">
    <property type="nucleotide sequence ID" value="NZ_BMES01000002.1"/>
</dbReference>
<organism evidence="1 2">
    <name type="scientific">Alsobacter metallidurans</name>
    <dbReference type="NCBI Taxonomy" id="340221"/>
    <lineage>
        <taxon>Bacteria</taxon>
        <taxon>Pseudomonadati</taxon>
        <taxon>Pseudomonadota</taxon>
        <taxon>Alphaproteobacteria</taxon>
        <taxon>Hyphomicrobiales</taxon>
        <taxon>Alsobacteraceae</taxon>
        <taxon>Alsobacter</taxon>
    </lineage>
</organism>
<dbReference type="Proteomes" id="UP000603912">
    <property type="component" value="Unassembled WGS sequence"/>
</dbReference>
<dbReference type="Pfam" id="PF00400">
    <property type="entry name" value="WD40"/>
    <property type="match status" value="1"/>
</dbReference>
<evidence type="ECO:0000313" key="1">
    <source>
        <dbReference type="EMBL" id="GGH30623.1"/>
    </source>
</evidence>
<proteinExistence type="predicted"/>
<dbReference type="Gene3D" id="2.130.10.10">
    <property type="entry name" value="YVTN repeat-like/Quinoprotein amine dehydrogenase"/>
    <property type="match status" value="2"/>
</dbReference>
<dbReference type="InterPro" id="IPR015943">
    <property type="entry name" value="WD40/YVTN_repeat-like_dom_sf"/>
</dbReference>